<name>A0A6G0ZGB9_APHCR</name>
<dbReference type="Proteomes" id="UP000478052">
    <property type="component" value="Unassembled WGS sequence"/>
</dbReference>
<dbReference type="AlphaFoldDB" id="A0A6G0ZGB9"/>
<keyword evidence="2" id="KW-1185">Reference proteome</keyword>
<organism evidence="1 2">
    <name type="scientific">Aphis craccivora</name>
    <name type="common">Cowpea aphid</name>
    <dbReference type="NCBI Taxonomy" id="307492"/>
    <lineage>
        <taxon>Eukaryota</taxon>
        <taxon>Metazoa</taxon>
        <taxon>Ecdysozoa</taxon>
        <taxon>Arthropoda</taxon>
        <taxon>Hexapoda</taxon>
        <taxon>Insecta</taxon>
        <taxon>Pterygota</taxon>
        <taxon>Neoptera</taxon>
        <taxon>Paraneoptera</taxon>
        <taxon>Hemiptera</taxon>
        <taxon>Sternorrhyncha</taxon>
        <taxon>Aphidomorpha</taxon>
        <taxon>Aphidoidea</taxon>
        <taxon>Aphididae</taxon>
        <taxon>Aphidini</taxon>
        <taxon>Aphis</taxon>
        <taxon>Aphis</taxon>
    </lineage>
</organism>
<sequence>MSTFLWMWGAAKWDNKKRRGTDRNCLDSYLTEFMWRSKLNNRDLFETILKDIAEFWESHKAVVLAEFWNDVGTSGLVVLYSNSDVAGQLLATAQVHDATTLP</sequence>
<dbReference type="EMBL" id="VUJU01000481">
    <property type="protein sequence ID" value="KAF0770131.1"/>
    <property type="molecule type" value="Genomic_DNA"/>
</dbReference>
<proteinExistence type="predicted"/>
<evidence type="ECO:0000313" key="1">
    <source>
        <dbReference type="EMBL" id="KAF0770131.1"/>
    </source>
</evidence>
<evidence type="ECO:0000313" key="2">
    <source>
        <dbReference type="Proteomes" id="UP000478052"/>
    </source>
</evidence>
<reference evidence="1 2" key="1">
    <citation type="submission" date="2019-08" db="EMBL/GenBank/DDBJ databases">
        <title>Whole genome of Aphis craccivora.</title>
        <authorList>
            <person name="Voronova N.V."/>
            <person name="Shulinski R.S."/>
            <person name="Bandarenka Y.V."/>
            <person name="Zhorov D.G."/>
            <person name="Warner D."/>
        </authorList>
    </citation>
    <scope>NUCLEOTIDE SEQUENCE [LARGE SCALE GENOMIC DNA]</scope>
    <source>
        <strain evidence="1">180601</strain>
        <tissue evidence="1">Whole Body</tissue>
    </source>
</reference>
<accession>A0A6G0ZGB9</accession>
<comment type="caution">
    <text evidence="1">The sequence shown here is derived from an EMBL/GenBank/DDBJ whole genome shotgun (WGS) entry which is preliminary data.</text>
</comment>
<protein>
    <submittedName>
        <fullName evidence="1">DDE Tnp IS1595 domain-containing protein</fullName>
    </submittedName>
</protein>
<gene>
    <name evidence="1" type="ORF">FWK35_00001527</name>
</gene>